<feature type="transmembrane region" description="Helical" evidence="1">
    <location>
        <begin position="6"/>
        <end position="29"/>
    </location>
</feature>
<dbReference type="EMBL" id="PGTS01000006">
    <property type="protein sequence ID" value="PKR48314.1"/>
    <property type="molecule type" value="Genomic_DNA"/>
</dbReference>
<sequence>MTCLQALGQAVFKLGVIAIVPILCVPLYYRVGFAFVKEPAPQSVIIRLGNTVLEVPSEVVIEDVYFGKAWTSESRLDHSSSINIELPIFEKSRPSIITLHPFTNEDQLAHPEAVDAYLGNGRYSDRFIRW</sequence>
<evidence type="ECO:0000313" key="2">
    <source>
        <dbReference type="EMBL" id="MBN8198653.1"/>
    </source>
</evidence>
<proteinExistence type="predicted"/>
<evidence type="ECO:0000256" key="1">
    <source>
        <dbReference type="SAM" id="Phobius"/>
    </source>
</evidence>
<protein>
    <submittedName>
        <fullName evidence="2">Uncharacterized protein</fullName>
    </submittedName>
</protein>
<organism evidence="2 5">
    <name type="scientific">Thalassospira povalilytica</name>
    <dbReference type="NCBI Taxonomy" id="732237"/>
    <lineage>
        <taxon>Bacteria</taxon>
        <taxon>Pseudomonadati</taxon>
        <taxon>Pseudomonadota</taxon>
        <taxon>Alphaproteobacteria</taxon>
        <taxon>Rhodospirillales</taxon>
        <taxon>Thalassospiraceae</taxon>
        <taxon>Thalassospira</taxon>
    </lineage>
</organism>
<gene>
    <name evidence="3" type="ORF">CU041_16600</name>
    <name evidence="2" type="ORF">JF547_19460</name>
</gene>
<dbReference type="RefSeq" id="WP_101247739.1">
    <property type="nucleotide sequence ID" value="NZ_JAEKJW010000004.1"/>
</dbReference>
<reference evidence="2" key="2">
    <citation type="submission" date="2020-12" db="EMBL/GenBank/DDBJ databases">
        <title>Oil enriched cultivation method for isolating marine PHA-producing bacteria.</title>
        <authorList>
            <person name="Zheng W."/>
            <person name="Yu S."/>
            <person name="Huang Y."/>
        </authorList>
    </citation>
    <scope>NUCLEOTIDE SEQUENCE</scope>
    <source>
        <strain evidence="2">SY-2-3</strain>
    </source>
</reference>
<dbReference type="Proteomes" id="UP000664405">
    <property type="component" value="Unassembled WGS sequence"/>
</dbReference>
<evidence type="ECO:0000313" key="4">
    <source>
        <dbReference type="Proteomes" id="UP000233365"/>
    </source>
</evidence>
<dbReference type="EMBL" id="JAEKJW010000004">
    <property type="protein sequence ID" value="MBN8198653.1"/>
    <property type="molecule type" value="Genomic_DNA"/>
</dbReference>
<name>A0A8I1SL77_9PROT</name>
<dbReference type="Proteomes" id="UP000233365">
    <property type="component" value="Unassembled WGS sequence"/>
</dbReference>
<keyword evidence="1" id="KW-0812">Transmembrane</keyword>
<reference evidence="3 4" key="1">
    <citation type="submission" date="2017-11" db="EMBL/GenBank/DDBJ databases">
        <title>Biodiversity and function of Thalassospira species in the particle-attached aromatic-hydrocarbon-degrading consortia from the surface seawater of the China South Sea.</title>
        <authorList>
            <person name="Dong C."/>
            <person name="Liu R."/>
            <person name="Shao Z."/>
        </authorList>
    </citation>
    <scope>NUCLEOTIDE SEQUENCE [LARGE SCALE GENOMIC DNA]</scope>
    <source>
        <strain evidence="3 4">139Z-12</strain>
    </source>
</reference>
<keyword evidence="4" id="KW-1185">Reference proteome</keyword>
<evidence type="ECO:0000313" key="3">
    <source>
        <dbReference type="EMBL" id="PKR48314.1"/>
    </source>
</evidence>
<keyword evidence="1" id="KW-1133">Transmembrane helix</keyword>
<dbReference type="AlphaFoldDB" id="A0A8I1SL77"/>
<keyword evidence="1" id="KW-0472">Membrane</keyword>
<evidence type="ECO:0000313" key="5">
    <source>
        <dbReference type="Proteomes" id="UP000664405"/>
    </source>
</evidence>
<accession>A0A8I1SL77</accession>
<comment type="caution">
    <text evidence="2">The sequence shown here is derived from an EMBL/GenBank/DDBJ whole genome shotgun (WGS) entry which is preliminary data.</text>
</comment>